<dbReference type="OMA" id="IVPFLCD"/>
<evidence type="ECO:0000313" key="5">
    <source>
        <dbReference type="EMBL" id="KMT04049.1"/>
    </source>
</evidence>
<evidence type="ECO:0000313" key="6">
    <source>
        <dbReference type="Proteomes" id="UP000035740"/>
    </source>
</evidence>
<keyword evidence="2" id="KW-0677">Repeat</keyword>
<dbReference type="GO" id="GO:0006396">
    <property type="term" value="P:RNA processing"/>
    <property type="evidence" value="ECO:0007669"/>
    <property type="project" value="TreeGrafter"/>
</dbReference>
<dbReference type="KEGG" id="bvg:104901061"/>
<dbReference type="NCBIfam" id="TIGR00756">
    <property type="entry name" value="PPR"/>
    <property type="match status" value="3"/>
</dbReference>
<dbReference type="InterPro" id="IPR051114">
    <property type="entry name" value="Mito_RNA_Proc_CCM1"/>
</dbReference>
<dbReference type="EMBL" id="KQ090159">
    <property type="protein sequence ID" value="KMT04049.1"/>
    <property type="molecule type" value="Genomic_DNA"/>
</dbReference>
<dbReference type="Proteomes" id="UP000035740">
    <property type="component" value="Chromosome 8"/>
</dbReference>
<name>A0A0J8BVP6_BETVV</name>
<dbReference type="GO" id="GO:0005739">
    <property type="term" value="C:mitochondrion"/>
    <property type="evidence" value="ECO:0007669"/>
    <property type="project" value="TreeGrafter"/>
</dbReference>
<dbReference type="PROSITE" id="PS51375">
    <property type="entry name" value="PPR"/>
    <property type="match status" value="4"/>
</dbReference>
<evidence type="ECO:0008006" key="7">
    <source>
        <dbReference type="Google" id="ProtNLM"/>
    </source>
</evidence>
<feature type="repeat" description="PPR" evidence="3">
    <location>
        <begin position="251"/>
        <end position="285"/>
    </location>
</feature>
<gene>
    <name evidence="5" type="ORF">BVRB_8g186460</name>
</gene>
<dbReference type="GO" id="GO:0003729">
    <property type="term" value="F:mRNA binding"/>
    <property type="evidence" value="ECO:0007669"/>
    <property type="project" value="TreeGrafter"/>
</dbReference>
<organism evidence="5 6">
    <name type="scientific">Beta vulgaris subsp. vulgaris</name>
    <name type="common">Beet</name>
    <dbReference type="NCBI Taxonomy" id="3555"/>
    <lineage>
        <taxon>Eukaryota</taxon>
        <taxon>Viridiplantae</taxon>
        <taxon>Streptophyta</taxon>
        <taxon>Embryophyta</taxon>
        <taxon>Tracheophyta</taxon>
        <taxon>Spermatophyta</taxon>
        <taxon>Magnoliopsida</taxon>
        <taxon>eudicotyledons</taxon>
        <taxon>Gunneridae</taxon>
        <taxon>Pentapetalae</taxon>
        <taxon>Caryophyllales</taxon>
        <taxon>Chenopodiaceae</taxon>
        <taxon>Betoideae</taxon>
        <taxon>Beta</taxon>
    </lineage>
</organism>
<accession>A0A0J8BVP6</accession>
<dbReference type="Pfam" id="PF13041">
    <property type="entry name" value="PPR_2"/>
    <property type="match status" value="1"/>
</dbReference>
<dbReference type="InterPro" id="IPR011990">
    <property type="entry name" value="TPR-like_helical_dom_sf"/>
</dbReference>
<evidence type="ECO:0000256" key="2">
    <source>
        <dbReference type="ARBA" id="ARBA00022737"/>
    </source>
</evidence>
<dbReference type="eggNOG" id="KOG4197">
    <property type="taxonomic scope" value="Eukaryota"/>
</dbReference>
<comment type="similarity">
    <text evidence="1">Belongs to the PPR family. P subfamily.</text>
</comment>
<feature type="repeat" description="PPR" evidence="3">
    <location>
        <begin position="216"/>
        <end position="250"/>
    </location>
</feature>
<evidence type="ECO:0000256" key="1">
    <source>
        <dbReference type="ARBA" id="ARBA00007626"/>
    </source>
</evidence>
<feature type="repeat" description="PPR" evidence="3">
    <location>
        <begin position="181"/>
        <end position="215"/>
    </location>
</feature>
<evidence type="ECO:0000256" key="3">
    <source>
        <dbReference type="PROSITE-ProRule" id="PRU00708"/>
    </source>
</evidence>
<dbReference type="Pfam" id="PF01535">
    <property type="entry name" value="PPR"/>
    <property type="match status" value="2"/>
</dbReference>
<dbReference type="AlphaFoldDB" id="A0A0J8BVP6"/>
<feature type="region of interest" description="Disordered" evidence="4">
    <location>
        <begin position="22"/>
        <end position="41"/>
    </location>
</feature>
<dbReference type="PANTHER" id="PTHR47934">
    <property type="entry name" value="PENTATRICOPEPTIDE REPEAT-CONTAINING PROTEIN PET309, MITOCHONDRIAL"/>
    <property type="match status" value="1"/>
</dbReference>
<dbReference type="Pfam" id="PF13812">
    <property type="entry name" value="PPR_3"/>
    <property type="match status" value="1"/>
</dbReference>
<dbReference type="PANTHER" id="PTHR47934:SF26">
    <property type="entry name" value="SMALL RIBOSOMAL SUBUNIT PROTEIN MS78 (RPPR3A)"/>
    <property type="match status" value="1"/>
</dbReference>
<dbReference type="OrthoDB" id="185373at2759"/>
<evidence type="ECO:0000256" key="4">
    <source>
        <dbReference type="SAM" id="MobiDB-lite"/>
    </source>
</evidence>
<feature type="repeat" description="PPR" evidence="3">
    <location>
        <begin position="286"/>
        <end position="320"/>
    </location>
</feature>
<protein>
    <recommendedName>
        <fullName evidence="7">Pentacotripeptide-repeat region of PRORP domain-containing protein</fullName>
    </recommendedName>
</protein>
<reference evidence="5 6" key="1">
    <citation type="journal article" date="2014" name="Nature">
        <title>The genome of the recently domesticated crop plant sugar beet (Beta vulgaris).</title>
        <authorList>
            <person name="Dohm J.C."/>
            <person name="Minoche A.E."/>
            <person name="Holtgrawe D."/>
            <person name="Capella-Gutierrez S."/>
            <person name="Zakrzewski F."/>
            <person name="Tafer H."/>
            <person name="Rupp O."/>
            <person name="Sorensen T.R."/>
            <person name="Stracke R."/>
            <person name="Reinhardt R."/>
            <person name="Goesmann A."/>
            <person name="Kraft T."/>
            <person name="Schulz B."/>
            <person name="Stadler P.F."/>
            <person name="Schmidt T."/>
            <person name="Gabaldon T."/>
            <person name="Lehrach H."/>
            <person name="Weisshaar B."/>
            <person name="Himmelbauer H."/>
        </authorList>
    </citation>
    <scope>NUCLEOTIDE SEQUENCE [LARGE SCALE GENOMIC DNA]</scope>
    <source>
        <tissue evidence="5">Taproot</tissue>
    </source>
</reference>
<proteinExistence type="inferred from homology"/>
<dbReference type="InterPro" id="IPR002885">
    <property type="entry name" value="PPR_rpt"/>
</dbReference>
<dbReference type="GO" id="GO:0007005">
    <property type="term" value="P:mitochondrion organization"/>
    <property type="evidence" value="ECO:0007669"/>
    <property type="project" value="TreeGrafter"/>
</dbReference>
<dbReference type="Gramene" id="KMT04049">
    <property type="protein sequence ID" value="KMT04049"/>
    <property type="gene ID" value="BVRB_8g186460"/>
</dbReference>
<dbReference type="Gene3D" id="1.25.40.10">
    <property type="entry name" value="Tetratricopeptide repeat domain"/>
    <property type="match status" value="3"/>
</dbReference>
<keyword evidence="6" id="KW-1185">Reference proteome</keyword>
<sequence>MSNVYTRLHCLFSSNRNSANSIKSKLPQIQNPKPTKSTPNINADINQGVKELLDERDSKKLVEKFTSLSEHKYFRTKHRIYGNIIHRLTLSKQLSLIEYLLESQKIYISGEAFAARIIFLYGKAGLFEHAHKLFDELPDRGFEQSDRTFSALLGAGCNSGNFDKVYELFQEVPVKLAIKLSMDSYNAALHALCKLGLFDDAVALLDVMEEKGLKPSVCSLNTVLGAFYEKGEFEKGEKIWERMIGSGVVPDMISYNFKLQKLVSEGKISEAMELIMELESKGLNPNVGTYNALIIGSCKHDDLDGVRRWYTELMSRGCIPNRVTFHTIVPFLCDKGDYSLAFQVCKRMFRRQCSVDKSLLQKVVDGLAKNSMIDEANILVGLGRSNSFFPYNLVLPNQGVVGFFL</sequence>